<dbReference type="Proteomes" id="UP000041625">
    <property type="component" value="Unassembled WGS sequence"/>
</dbReference>
<organism evidence="1 2">
    <name type="scientific">Vibrio coralliirubri</name>
    <dbReference type="NCBI Taxonomy" id="1516159"/>
    <lineage>
        <taxon>Bacteria</taxon>
        <taxon>Pseudomonadati</taxon>
        <taxon>Pseudomonadota</taxon>
        <taxon>Gammaproteobacteria</taxon>
        <taxon>Vibrionales</taxon>
        <taxon>Vibrionaceae</taxon>
        <taxon>Vibrio</taxon>
    </lineage>
</organism>
<protein>
    <submittedName>
        <fullName evidence="1">Uncharacterized protein</fullName>
    </submittedName>
</protein>
<reference evidence="1 2" key="1">
    <citation type="submission" date="2014-06" db="EMBL/GenBank/DDBJ databases">
        <authorList>
            <person name="Le Roux F."/>
        </authorList>
    </citation>
    <scope>NUCLEOTIDE SEQUENCE [LARGE SCALE GENOMIC DNA]</scope>
    <source>
        <strain evidence="1 2">J2-31</strain>
    </source>
</reference>
<accession>A0AA86XR56</accession>
<name>A0AA86XR56_9VIBR</name>
<dbReference type="AlphaFoldDB" id="A0AA86XR56"/>
<keyword evidence="2" id="KW-1185">Reference proteome</keyword>
<gene>
    <name evidence="1" type="ORF">VCR31J2_1310190</name>
</gene>
<comment type="caution">
    <text evidence="1">The sequence shown here is derived from an EMBL/GenBank/DDBJ whole genome shotgun (WGS) entry which is preliminary data.</text>
</comment>
<proteinExistence type="predicted"/>
<dbReference type="EMBL" id="CCKJ01000037">
    <property type="protein sequence ID" value="CDT75549.1"/>
    <property type="molecule type" value="Genomic_DNA"/>
</dbReference>
<evidence type="ECO:0000313" key="2">
    <source>
        <dbReference type="Proteomes" id="UP000041625"/>
    </source>
</evidence>
<evidence type="ECO:0000313" key="1">
    <source>
        <dbReference type="EMBL" id="CDT75549.1"/>
    </source>
</evidence>
<sequence length="47" mass="5401">MCIESNANMSSFWLFWLLVLTAKAELEMLAIASATNVFFMITTTYIY</sequence>